<gene>
    <name evidence="1" type="ORF">F5Z01DRAFT_654130</name>
</gene>
<protein>
    <submittedName>
        <fullName evidence="1">Uncharacterized protein</fullName>
    </submittedName>
</protein>
<dbReference type="GeneID" id="70294306"/>
<dbReference type="RefSeq" id="XP_046119088.1">
    <property type="nucleotide sequence ID" value="XM_046263403.1"/>
</dbReference>
<reference evidence="1" key="1">
    <citation type="journal article" date="2021" name="IMA Fungus">
        <title>Genomic characterization of three marine fungi, including Emericellopsis atlantica sp. nov. with signatures of a generalist lifestyle and marine biomass degradation.</title>
        <authorList>
            <person name="Hagestad O.C."/>
            <person name="Hou L."/>
            <person name="Andersen J.H."/>
            <person name="Hansen E.H."/>
            <person name="Altermark B."/>
            <person name="Li C."/>
            <person name="Kuhnert E."/>
            <person name="Cox R.J."/>
            <person name="Crous P.W."/>
            <person name="Spatafora J.W."/>
            <person name="Lail K."/>
            <person name="Amirebrahimi M."/>
            <person name="Lipzen A."/>
            <person name="Pangilinan J."/>
            <person name="Andreopoulos W."/>
            <person name="Hayes R.D."/>
            <person name="Ng V."/>
            <person name="Grigoriev I.V."/>
            <person name="Jackson S.A."/>
            <person name="Sutton T.D.S."/>
            <person name="Dobson A.D.W."/>
            <person name="Rama T."/>
        </authorList>
    </citation>
    <scope>NUCLEOTIDE SEQUENCE</scope>
    <source>
        <strain evidence="1">TS7</strain>
    </source>
</reference>
<dbReference type="OrthoDB" id="5404599at2759"/>
<organism evidence="1 2">
    <name type="scientific">Emericellopsis atlantica</name>
    <dbReference type="NCBI Taxonomy" id="2614577"/>
    <lineage>
        <taxon>Eukaryota</taxon>
        <taxon>Fungi</taxon>
        <taxon>Dikarya</taxon>
        <taxon>Ascomycota</taxon>
        <taxon>Pezizomycotina</taxon>
        <taxon>Sordariomycetes</taxon>
        <taxon>Hypocreomycetidae</taxon>
        <taxon>Hypocreales</taxon>
        <taxon>Bionectriaceae</taxon>
        <taxon>Emericellopsis</taxon>
    </lineage>
</organism>
<sequence length="146" mass="16168">MMSDNSSTSNLTEESRARARTLANKLLLSQLNSNVTADSAADFLDVLKQQLVSYPALVQNLTTAALSRDTHRRHHSCSSGRVVPELASGKHGSEQLAPEHWEFVRALNTIPARSSLRDWIDYLPTAAIGKHPIEYSLDCLISRWLG</sequence>
<keyword evidence="2" id="KW-1185">Reference proteome</keyword>
<accession>A0A9P8CPS3</accession>
<comment type="caution">
    <text evidence="1">The sequence shown here is derived from an EMBL/GenBank/DDBJ whole genome shotgun (WGS) entry which is preliminary data.</text>
</comment>
<proteinExistence type="predicted"/>
<dbReference type="EMBL" id="MU251252">
    <property type="protein sequence ID" value="KAG9255164.1"/>
    <property type="molecule type" value="Genomic_DNA"/>
</dbReference>
<evidence type="ECO:0000313" key="2">
    <source>
        <dbReference type="Proteomes" id="UP000887229"/>
    </source>
</evidence>
<dbReference type="Proteomes" id="UP000887229">
    <property type="component" value="Unassembled WGS sequence"/>
</dbReference>
<dbReference type="AlphaFoldDB" id="A0A9P8CPS3"/>
<evidence type="ECO:0000313" key="1">
    <source>
        <dbReference type="EMBL" id="KAG9255164.1"/>
    </source>
</evidence>
<name>A0A9P8CPS3_9HYPO</name>